<feature type="region of interest" description="Disordered" evidence="1">
    <location>
        <begin position="356"/>
        <end position="415"/>
    </location>
</feature>
<evidence type="ECO:0000313" key="3">
    <source>
        <dbReference type="Proteomes" id="UP001279734"/>
    </source>
</evidence>
<feature type="region of interest" description="Disordered" evidence="1">
    <location>
        <begin position="1"/>
        <end position="21"/>
    </location>
</feature>
<evidence type="ECO:0000256" key="1">
    <source>
        <dbReference type="SAM" id="MobiDB-lite"/>
    </source>
</evidence>
<proteinExistence type="predicted"/>
<comment type="caution">
    <text evidence="2">The sequence shown here is derived from an EMBL/GenBank/DDBJ whole genome shotgun (WGS) entry which is preliminary data.</text>
</comment>
<gene>
    <name evidence="2" type="ORF">Nepgr_019225</name>
</gene>
<feature type="compositionally biased region" description="Basic residues" evidence="1">
    <location>
        <begin position="397"/>
        <end position="415"/>
    </location>
</feature>
<feature type="compositionally biased region" description="Polar residues" evidence="1">
    <location>
        <begin position="383"/>
        <end position="393"/>
    </location>
</feature>
<protein>
    <submittedName>
        <fullName evidence="2">Uncharacterized protein</fullName>
    </submittedName>
</protein>
<organism evidence="2 3">
    <name type="scientific">Nepenthes gracilis</name>
    <name type="common">Slender pitcher plant</name>
    <dbReference type="NCBI Taxonomy" id="150966"/>
    <lineage>
        <taxon>Eukaryota</taxon>
        <taxon>Viridiplantae</taxon>
        <taxon>Streptophyta</taxon>
        <taxon>Embryophyta</taxon>
        <taxon>Tracheophyta</taxon>
        <taxon>Spermatophyta</taxon>
        <taxon>Magnoliopsida</taxon>
        <taxon>eudicotyledons</taxon>
        <taxon>Gunneridae</taxon>
        <taxon>Pentapetalae</taxon>
        <taxon>Caryophyllales</taxon>
        <taxon>Nepenthaceae</taxon>
        <taxon>Nepenthes</taxon>
    </lineage>
</organism>
<reference evidence="2" key="1">
    <citation type="submission" date="2023-05" db="EMBL/GenBank/DDBJ databases">
        <title>Nepenthes gracilis genome sequencing.</title>
        <authorList>
            <person name="Fukushima K."/>
        </authorList>
    </citation>
    <scope>NUCLEOTIDE SEQUENCE</scope>
    <source>
        <strain evidence="2">SING2019-196</strain>
    </source>
</reference>
<keyword evidence="3" id="KW-1185">Reference proteome</keyword>
<accession>A0AAD3XUT9</accession>
<name>A0AAD3XUT9_NEPGR</name>
<dbReference type="EMBL" id="BSYO01000017">
    <property type="protein sequence ID" value="GMH17384.1"/>
    <property type="molecule type" value="Genomic_DNA"/>
</dbReference>
<feature type="compositionally biased region" description="Polar residues" evidence="1">
    <location>
        <begin position="12"/>
        <end position="21"/>
    </location>
</feature>
<evidence type="ECO:0000313" key="2">
    <source>
        <dbReference type="EMBL" id="GMH17384.1"/>
    </source>
</evidence>
<dbReference type="Proteomes" id="UP001279734">
    <property type="component" value="Unassembled WGS sequence"/>
</dbReference>
<dbReference type="AlphaFoldDB" id="A0AAD3XUT9"/>
<sequence length="415" mass="44314">MVDSSWALESPPITQNPISSNLTFSFGPPSTAFSKSSNTLSSLFPLSTDTHLSVPSLPPSVAPLSASSLSLSPSLPLVNSSDPFPPLIRDDRVNTPVPGASFLKATSGSVPRPPFPYNIQWQNSKQDFGDPPSKLGDMVPLRELANVRQSHTKEVTSMKGLSNSFALLQSVNATGPSVPAEVFDPGLSASAPNEASGGHEASGNQVEHDILPEDKSLCTKYQSAGTLMTPSHSYTSGAPLSCCSRPFLGFDSGEFSVLCEAPTMIEDDPEDFNDPTLDALQMLLEANAIQTYLTSLTPEGQETVNGLLKKCLLAEIVETPLSVDSKEKEEFKSSSPRVVADQDSLQVSILGAPEFFNSPLRPSNRREGGAHSSHAQEVADQVISLSHSEQAGSLKQPKSRRRRKSTSNNHKGTRG</sequence>